<dbReference type="PIRSF" id="PIRSF028756">
    <property type="entry name" value="PPK2_prd"/>
    <property type="match status" value="1"/>
</dbReference>
<evidence type="ECO:0000313" key="6">
    <source>
        <dbReference type="Proteomes" id="UP001501598"/>
    </source>
</evidence>
<comment type="caution">
    <text evidence="5">The sequence shown here is derived from an EMBL/GenBank/DDBJ whole genome shotgun (WGS) entry which is preliminary data.</text>
</comment>
<evidence type="ECO:0000256" key="1">
    <source>
        <dbReference type="ARBA" id="ARBA00022679"/>
    </source>
</evidence>
<evidence type="ECO:0000313" key="5">
    <source>
        <dbReference type="EMBL" id="GAA4545580.1"/>
    </source>
</evidence>
<keyword evidence="6" id="KW-1185">Reference proteome</keyword>
<organism evidence="5 6">
    <name type="scientific">Pseudonocardia xishanensis</name>
    <dbReference type="NCBI Taxonomy" id="630995"/>
    <lineage>
        <taxon>Bacteria</taxon>
        <taxon>Bacillati</taxon>
        <taxon>Actinomycetota</taxon>
        <taxon>Actinomycetes</taxon>
        <taxon>Pseudonocardiales</taxon>
        <taxon>Pseudonocardiaceae</taxon>
        <taxon>Pseudonocardia</taxon>
    </lineage>
</organism>
<accession>A0ABP8RSI4</accession>
<protein>
    <submittedName>
        <fullName evidence="5">Polyphosphate--nucleotide phosphotransferase</fullName>
    </submittedName>
</protein>
<dbReference type="Gene3D" id="3.40.50.300">
    <property type="entry name" value="P-loop containing nucleotide triphosphate hydrolases"/>
    <property type="match status" value="1"/>
</dbReference>
<dbReference type="PANTHER" id="PTHR34383:SF3">
    <property type="entry name" value="POLYPHOSPHATE:AMP PHOSPHOTRANSFERASE"/>
    <property type="match status" value="1"/>
</dbReference>
<evidence type="ECO:0000259" key="4">
    <source>
        <dbReference type="Pfam" id="PF03976"/>
    </source>
</evidence>
<feature type="domain" description="Polyphosphate kinase-2-related" evidence="4">
    <location>
        <begin position="38"/>
        <end position="264"/>
    </location>
</feature>
<gene>
    <name evidence="5" type="ORF">GCM10023175_25670</name>
</gene>
<feature type="region of interest" description="Disordered" evidence="3">
    <location>
        <begin position="1"/>
        <end position="42"/>
    </location>
</feature>
<dbReference type="Pfam" id="PF03976">
    <property type="entry name" value="PPK2"/>
    <property type="match status" value="1"/>
</dbReference>
<dbReference type="InterPro" id="IPR016898">
    <property type="entry name" value="Polyphosphate_phosphotransfera"/>
</dbReference>
<dbReference type="SUPFAM" id="SSF52540">
    <property type="entry name" value="P-loop containing nucleoside triphosphate hydrolases"/>
    <property type="match status" value="1"/>
</dbReference>
<dbReference type="EMBL" id="BAABGT010000032">
    <property type="protein sequence ID" value="GAA4545580.1"/>
    <property type="molecule type" value="Genomic_DNA"/>
</dbReference>
<name>A0ABP8RSI4_9PSEU</name>
<feature type="compositionally biased region" description="Basic and acidic residues" evidence="3">
    <location>
        <begin position="1"/>
        <end position="15"/>
    </location>
</feature>
<reference evidence="6" key="1">
    <citation type="journal article" date="2019" name="Int. J. Syst. Evol. Microbiol.">
        <title>The Global Catalogue of Microorganisms (GCM) 10K type strain sequencing project: providing services to taxonomists for standard genome sequencing and annotation.</title>
        <authorList>
            <consortium name="The Broad Institute Genomics Platform"/>
            <consortium name="The Broad Institute Genome Sequencing Center for Infectious Disease"/>
            <person name="Wu L."/>
            <person name="Ma J."/>
        </authorList>
    </citation>
    <scope>NUCLEOTIDE SEQUENCE [LARGE SCALE GENOMIC DNA]</scope>
    <source>
        <strain evidence="6">JCM 17906</strain>
    </source>
</reference>
<keyword evidence="2" id="KW-0418">Kinase</keyword>
<dbReference type="InterPro" id="IPR022300">
    <property type="entry name" value="PPK2-rel_1"/>
</dbReference>
<feature type="compositionally biased region" description="Basic and acidic residues" evidence="3">
    <location>
        <begin position="28"/>
        <end position="42"/>
    </location>
</feature>
<dbReference type="Proteomes" id="UP001501598">
    <property type="component" value="Unassembled WGS sequence"/>
</dbReference>
<dbReference type="PANTHER" id="PTHR34383">
    <property type="entry name" value="POLYPHOSPHATE:AMP PHOSPHOTRANSFERASE-RELATED"/>
    <property type="match status" value="1"/>
</dbReference>
<keyword evidence="1" id="KW-0808">Transferase</keyword>
<dbReference type="InterPro" id="IPR027417">
    <property type="entry name" value="P-loop_NTPase"/>
</dbReference>
<dbReference type="NCBIfam" id="TIGR03709">
    <property type="entry name" value="PPK2_rel_1"/>
    <property type="match status" value="1"/>
</dbReference>
<dbReference type="InterPro" id="IPR022488">
    <property type="entry name" value="PPK2-related"/>
</dbReference>
<evidence type="ECO:0000256" key="3">
    <source>
        <dbReference type="SAM" id="MobiDB-lite"/>
    </source>
</evidence>
<evidence type="ECO:0000256" key="2">
    <source>
        <dbReference type="ARBA" id="ARBA00022777"/>
    </source>
</evidence>
<sequence>MVSRMSSDHDVRETFRVPAGPVELTGIDPRDRPTGPKDKDAAEEAMAELAVRLDTLQEALYAEGTGGGRRSLLLVLQGMDTSGKGGVIGHVVGLVNPQGVHIASFKRPTAEELAHDFLWRIRRQVPPAGRIGVFDRSHYEDVLVARVDSLVAPDVWEARYDRISAFERELSEQGVTVVKCMLHISPEEQAERLLARLDEPAKRWKYNPGDLDSRAKWPAYREAYEAALERCDADVAPWYVIPSDRKWYRNWAVAAILAETLADMAPVFPAPDFDVEEQRALLKESVVR</sequence>
<proteinExistence type="predicted"/>